<dbReference type="RefSeq" id="WP_068021447.1">
    <property type="nucleotide sequence ID" value="NZ_QQAZ01000002.1"/>
</dbReference>
<dbReference type="STRING" id="1210089.GCA_001613165_03916"/>
<dbReference type="AlphaFoldDB" id="A0A370HC99"/>
<gene>
    <name evidence="2" type="ORF">DFR68_102694</name>
</gene>
<sequence length="87" mass="9358">MGSQLGIILSEVLQFVRWGGLIILTIVILGIFISEAARSRLSPGRILVVAATGILAAVIFWLLPTLVNYARVDSNSIVPDHPVGSYQ</sequence>
<evidence type="ECO:0000256" key="1">
    <source>
        <dbReference type="SAM" id="Phobius"/>
    </source>
</evidence>
<keyword evidence="1" id="KW-0472">Membrane</keyword>
<reference evidence="2 3" key="1">
    <citation type="submission" date="2018-07" db="EMBL/GenBank/DDBJ databases">
        <title>Genomic Encyclopedia of Type Strains, Phase IV (KMG-IV): sequencing the most valuable type-strain genomes for metagenomic binning, comparative biology and taxonomic classification.</title>
        <authorList>
            <person name="Goeker M."/>
        </authorList>
    </citation>
    <scope>NUCLEOTIDE SEQUENCE [LARGE SCALE GENOMIC DNA]</scope>
    <source>
        <strain evidence="2 3">DSM 44952</strain>
    </source>
</reference>
<feature type="transmembrane region" description="Helical" evidence="1">
    <location>
        <begin position="46"/>
        <end position="63"/>
    </location>
</feature>
<comment type="caution">
    <text evidence="2">The sequence shown here is derived from an EMBL/GenBank/DDBJ whole genome shotgun (WGS) entry which is preliminary data.</text>
</comment>
<dbReference type="EMBL" id="QQAZ01000002">
    <property type="protein sequence ID" value="RDI54566.1"/>
    <property type="molecule type" value="Genomic_DNA"/>
</dbReference>
<evidence type="ECO:0000313" key="2">
    <source>
        <dbReference type="EMBL" id="RDI54566.1"/>
    </source>
</evidence>
<evidence type="ECO:0000313" key="3">
    <source>
        <dbReference type="Proteomes" id="UP000255355"/>
    </source>
</evidence>
<name>A0A370HC99_9NOCA</name>
<feature type="transmembrane region" description="Helical" evidence="1">
    <location>
        <begin position="15"/>
        <end position="34"/>
    </location>
</feature>
<organism evidence="2 3">
    <name type="scientific">Nocardia mexicana</name>
    <dbReference type="NCBI Taxonomy" id="279262"/>
    <lineage>
        <taxon>Bacteria</taxon>
        <taxon>Bacillati</taxon>
        <taxon>Actinomycetota</taxon>
        <taxon>Actinomycetes</taxon>
        <taxon>Mycobacteriales</taxon>
        <taxon>Nocardiaceae</taxon>
        <taxon>Nocardia</taxon>
    </lineage>
</organism>
<keyword evidence="3" id="KW-1185">Reference proteome</keyword>
<proteinExistence type="predicted"/>
<dbReference type="Proteomes" id="UP000255355">
    <property type="component" value="Unassembled WGS sequence"/>
</dbReference>
<protein>
    <submittedName>
        <fullName evidence="2">Uncharacterized protein</fullName>
    </submittedName>
</protein>
<keyword evidence="1" id="KW-1133">Transmembrane helix</keyword>
<accession>A0A370HC99</accession>
<keyword evidence="1" id="KW-0812">Transmembrane</keyword>
<dbReference type="OrthoDB" id="4557710at2"/>